<accession>A0AA39QLR0</accession>
<name>A0AA39QLR0_9AGAR</name>
<evidence type="ECO:0000256" key="1">
    <source>
        <dbReference type="SAM" id="SignalP"/>
    </source>
</evidence>
<dbReference type="AlphaFoldDB" id="A0AA39QLR0"/>
<keyword evidence="3" id="KW-1185">Reference proteome</keyword>
<organism evidence="2 3">
    <name type="scientific">Armillaria luteobubalina</name>
    <dbReference type="NCBI Taxonomy" id="153913"/>
    <lineage>
        <taxon>Eukaryota</taxon>
        <taxon>Fungi</taxon>
        <taxon>Dikarya</taxon>
        <taxon>Basidiomycota</taxon>
        <taxon>Agaricomycotina</taxon>
        <taxon>Agaricomycetes</taxon>
        <taxon>Agaricomycetidae</taxon>
        <taxon>Agaricales</taxon>
        <taxon>Marasmiineae</taxon>
        <taxon>Physalacriaceae</taxon>
        <taxon>Armillaria</taxon>
    </lineage>
</organism>
<sequence length="120" mass="13400">MSFRFAWYTVFPKELLLELAILLAKGPSWPPDPLNIVRNIQHLGAFKPILANADALRNNLARNLTIVNFSWFLLRTCICSAGPLDVGAARPPTTQINPRHILIGAPQYANSGRCFLRFQG</sequence>
<comment type="caution">
    <text evidence="2">The sequence shown here is derived from an EMBL/GenBank/DDBJ whole genome shotgun (WGS) entry which is preliminary data.</text>
</comment>
<reference evidence="2" key="1">
    <citation type="submission" date="2023-06" db="EMBL/GenBank/DDBJ databases">
        <authorList>
            <consortium name="Lawrence Berkeley National Laboratory"/>
            <person name="Ahrendt S."/>
            <person name="Sahu N."/>
            <person name="Indic B."/>
            <person name="Wong-Bajracharya J."/>
            <person name="Merenyi Z."/>
            <person name="Ke H.-M."/>
            <person name="Monk M."/>
            <person name="Kocsube S."/>
            <person name="Drula E."/>
            <person name="Lipzen A."/>
            <person name="Balint B."/>
            <person name="Henrissat B."/>
            <person name="Andreopoulos B."/>
            <person name="Martin F.M."/>
            <person name="Harder C.B."/>
            <person name="Rigling D."/>
            <person name="Ford K.L."/>
            <person name="Foster G.D."/>
            <person name="Pangilinan J."/>
            <person name="Papanicolaou A."/>
            <person name="Barry K."/>
            <person name="LaButti K."/>
            <person name="Viragh M."/>
            <person name="Koriabine M."/>
            <person name="Yan M."/>
            <person name="Riley R."/>
            <person name="Champramary S."/>
            <person name="Plett K.L."/>
            <person name="Tsai I.J."/>
            <person name="Slot J."/>
            <person name="Sipos G."/>
            <person name="Plett J."/>
            <person name="Nagy L.G."/>
            <person name="Grigoriev I.V."/>
        </authorList>
    </citation>
    <scope>NUCLEOTIDE SEQUENCE</scope>
    <source>
        <strain evidence="2">HWK02</strain>
    </source>
</reference>
<proteinExistence type="predicted"/>
<dbReference type="Proteomes" id="UP001175228">
    <property type="component" value="Unassembled WGS sequence"/>
</dbReference>
<keyword evidence="1" id="KW-0732">Signal</keyword>
<gene>
    <name evidence="2" type="ORF">EDD18DRAFT_1125918</name>
</gene>
<feature type="signal peptide" evidence="1">
    <location>
        <begin position="1"/>
        <end position="24"/>
    </location>
</feature>
<feature type="chain" id="PRO_5041337534" evidence="1">
    <location>
        <begin position="25"/>
        <end position="120"/>
    </location>
</feature>
<evidence type="ECO:0000313" key="3">
    <source>
        <dbReference type="Proteomes" id="UP001175228"/>
    </source>
</evidence>
<protein>
    <submittedName>
        <fullName evidence="2">Uncharacterized protein</fullName>
    </submittedName>
</protein>
<evidence type="ECO:0000313" key="2">
    <source>
        <dbReference type="EMBL" id="KAK0504676.1"/>
    </source>
</evidence>
<dbReference type="EMBL" id="JAUEPU010000002">
    <property type="protein sequence ID" value="KAK0504676.1"/>
    <property type="molecule type" value="Genomic_DNA"/>
</dbReference>